<dbReference type="AlphaFoldDB" id="A0A0C9URT5"/>
<dbReference type="HOGENOM" id="CLU_2795614_0_0_1"/>
<dbReference type="EMBL" id="KN837168">
    <property type="protein sequence ID" value="KIJ37539.1"/>
    <property type="molecule type" value="Genomic_DNA"/>
</dbReference>
<keyword evidence="3" id="KW-1185">Reference proteome</keyword>
<sequence length="68" mass="7325">MSSGTATLRGIRKKAECSRGGHKGGHGSHVRDSSETEKVEVEYVKRGKTKVMENEGQEVAEKVVVGIV</sequence>
<reference evidence="2 3" key="1">
    <citation type="submission" date="2014-06" db="EMBL/GenBank/DDBJ databases">
        <title>Evolutionary Origins and Diversification of the Mycorrhizal Mutualists.</title>
        <authorList>
            <consortium name="DOE Joint Genome Institute"/>
            <consortium name="Mycorrhizal Genomics Consortium"/>
            <person name="Kohler A."/>
            <person name="Kuo A."/>
            <person name="Nagy L.G."/>
            <person name="Floudas D."/>
            <person name="Copeland A."/>
            <person name="Barry K.W."/>
            <person name="Cichocki N."/>
            <person name="Veneault-Fourrey C."/>
            <person name="LaButti K."/>
            <person name="Lindquist E.A."/>
            <person name="Lipzen A."/>
            <person name="Lundell T."/>
            <person name="Morin E."/>
            <person name="Murat C."/>
            <person name="Riley R."/>
            <person name="Ohm R."/>
            <person name="Sun H."/>
            <person name="Tunlid A."/>
            <person name="Henrissat B."/>
            <person name="Grigoriev I.V."/>
            <person name="Hibbett D.S."/>
            <person name="Martin F."/>
        </authorList>
    </citation>
    <scope>NUCLEOTIDE SEQUENCE [LARGE SCALE GENOMIC DNA]</scope>
    <source>
        <strain evidence="2 3">SS14</strain>
    </source>
</reference>
<evidence type="ECO:0000313" key="2">
    <source>
        <dbReference type="EMBL" id="KIJ37539.1"/>
    </source>
</evidence>
<evidence type="ECO:0000256" key="1">
    <source>
        <dbReference type="SAM" id="MobiDB-lite"/>
    </source>
</evidence>
<gene>
    <name evidence="2" type="ORF">M422DRAFT_259896</name>
</gene>
<organism evidence="2 3">
    <name type="scientific">Sphaerobolus stellatus (strain SS14)</name>
    <dbReference type="NCBI Taxonomy" id="990650"/>
    <lineage>
        <taxon>Eukaryota</taxon>
        <taxon>Fungi</taxon>
        <taxon>Dikarya</taxon>
        <taxon>Basidiomycota</taxon>
        <taxon>Agaricomycotina</taxon>
        <taxon>Agaricomycetes</taxon>
        <taxon>Phallomycetidae</taxon>
        <taxon>Geastrales</taxon>
        <taxon>Sphaerobolaceae</taxon>
        <taxon>Sphaerobolus</taxon>
    </lineage>
</organism>
<feature type="region of interest" description="Disordered" evidence="1">
    <location>
        <begin position="1"/>
        <end position="38"/>
    </location>
</feature>
<feature type="compositionally biased region" description="Basic and acidic residues" evidence="1">
    <location>
        <begin position="29"/>
        <end position="38"/>
    </location>
</feature>
<dbReference type="Proteomes" id="UP000054279">
    <property type="component" value="Unassembled WGS sequence"/>
</dbReference>
<accession>A0A0C9URT5</accession>
<protein>
    <submittedName>
        <fullName evidence="2">Uncharacterized protein</fullName>
    </submittedName>
</protein>
<proteinExistence type="predicted"/>
<evidence type="ECO:0000313" key="3">
    <source>
        <dbReference type="Proteomes" id="UP000054279"/>
    </source>
</evidence>
<name>A0A0C9URT5_SPHS4</name>